<evidence type="ECO:0000256" key="1">
    <source>
        <dbReference type="SAM" id="SignalP"/>
    </source>
</evidence>
<reference evidence="4" key="6">
    <citation type="journal article" date="2018" name="Nat. Plants">
        <title>Whole-genome landscape of Medicago truncatula symbiotic genes.</title>
        <authorList>
            <person name="Pecrix Y."/>
            <person name="Gamas P."/>
            <person name="Carrere S."/>
        </authorList>
    </citation>
    <scope>NUCLEOTIDE SEQUENCE</scope>
    <source>
        <tissue evidence="4">Leaves</tissue>
    </source>
</reference>
<dbReference type="EnsemblPlants" id="KEH33041">
    <property type="protein sequence ID" value="KEH33041"/>
    <property type="gene ID" value="MTR_3g016105"/>
</dbReference>
<dbReference type="HOGENOM" id="CLU_2030143_0_0_1"/>
<keyword evidence="6" id="KW-1185">Reference proteome</keyword>
<reference evidence="3 6" key="1">
    <citation type="journal article" date="2011" name="Nature">
        <title>The Medicago genome provides insight into the evolution of rhizobial symbioses.</title>
        <authorList>
            <person name="Young N.D."/>
            <person name="Debelle F."/>
            <person name="Oldroyd G.E."/>
            <person name="Geurts R."/>
            <person name="Cannon S.B."/>
            <person name="Udvardi M.K."/>
            <person name="Benedito V.A."/>
            <person name="Mayer K.F."/>
            <person name="Gouzy J."/>
            <person name="Schoof H."/>
            <person name="Van de Peer Y."/>
            <person name="Proost S."/>
            <person name="Cook D.R."/>
            <person name="Meyers B.C."/>
            <person name="Spannagl M."/>
            <person name="Cheung F."/>
            <person name="De Mita S."/>
            <person name="Krishnakumar V."/>
            <person name="Gundlach H."/>
            <person name="Zhou S."/>
            <person name="Mudge J."/>
            <person name="Bharti A.K."/>
            <person name="Murray J.D."/>
            <person name="Naoumkina M.A."/>
            <person name="Rosen B."/>
            <person name="Silverstein K.A."/>
            <person name="Tang H."/>
            <person name="Rombauts S."/>
            <person name="Zhao P.X."/>
            <person name="Zhou P."/>
            <person name="Barbe V."/>
            <person name="Bardou P."/>
            <person name="Bechner M."/>
            <person name="Bellec A."/>
            <person name="Berger A."/>
            <person name="Berges H."/>
            <person name="Bidwell S."/>
            <person name="Bisseling T."/>
            <person name="Choisne N."/>
            <person name="Couloux A."/>
            <person name="Denny R."/>
            <person name="Deshpande S."/>
            <person name="Dai X."/>
            <person name="Doyle J.J."/>
            <person name="Dudez A.M."/>
            <person name="Farmer A.D."/>
            <person name="Fouteau S."/>
            <person name="Franken C."/>
            <person name="Gibelin C."/>
            <person name="Gish J."/>
            <person name="Goldstein S."/>
            <person name="Gonzalez A.J."/>
            <person name="Green P.J."/>
            <person name="Hallab A."/>
            <person name="Hartog M."/>
            <person name="Hua A."/>
            <person name="Humphray S.J."/>
            <person name="Jeong D.H."/>
            <person name="Jing Y."/>
            <person name="Jocker A."/>
            <person name="Kenton S.M."/>
            <person name="Kim D.J."/>
            <person name="Klee K."/>
            <person name="Lai H."/>
            <person name="Lang C."/>
            <person name="Lin S."/>
            <person name="Macmil S.L."/>
            <person name="Magdelenat G."/>
            <person name="Matthews L."/>
            <person name="McCorrison J."/>
            <person name="Monaghan E.L."/>
            <person name="Mun J.H."/>
            <person name="Najar F.Z."/>
            <person name="Nicholson C."/>
            <person name="Noirot C."/>
            <person name="O'Bleness M."/>
            <person name="Paule C.R."/>
            <person name="Poulain J."/>
            <person name="Prion F."/>
            <person name="Qin B."/>
            <person name="Qu C."/>
            <person name="Retzel E.F."/>
            <person name="Riddle C."/>
            <person name="Sallet E."/>
            <person name="Samain S."/>
            <person name="Samson N."/>
            <person name="Sanders I."/>
            <person name="Saurat O."/>
            <person name="Scarpelli C."/>
            <person name="Schiex T."/>
            <person name="Segurens B."/>
            <person name="Severin A.J."/>
            <person name="Sherrier D.J."/>
            <person name="Shi R."/>
            <person name="Sims S."/>
            <person name="Singer S.R."/>
            <person name="Sinharoy S."/>
            <person name="Sterck L."/>
            <person name="Viollet A."/>
            <person name="Wang B.B."/>
            <person name="Wang K."/>
            <person name="Wang M."/>
            <person name="Wang X."/>
            <person name="Warfsmann J."/>
            <person name="Weissenbach J."/>
            <person name="White D.D."/>
            <person name="White J.D."/>
            <person name="Wiley G.B."/>
            <person name="Wincker P."/>
            <person name="Xing Y."/>
            <person name="Yang L."/>
            <person name="Yao Z."/>
            <person name="Ying F."/>
            <person name="Zhai J."/>
            <person name="Zhou L."/>
            <person name="Zuber A."/>
            <person name="Denarie J."/>
            <person name="Dixon R.A."/>
            <person name="May G.D."/>
            <person name="Schwartz D.C."/>
            <person name="Rogers J."/>
            <person name="Quetier F."/>
            <person name="Town C.D."/>
            <person name="Roe B.A."/>
        </authorList>
    </citation>
    <scope>NUCLEOTIDE SEQUENCE [LARGE SCALE GENOMIC DNA]</scope>
    <source>
        <strain evidence="3">A17</strain>
        <strain evidence="5 6">cv. Jemalong A17</strain>
    </source>
</reference>
<reference evidence="3 6" key="3">
    <citation type="journal article" date="2014" name="BMC Genomics">
        <title>An improved genome release (version Mt4.0) for the model legume Medicago truncatula.</title>
        <authorList>
            <person name="Tang H."/>
            <person name="Krishnakumar V."/>
            <person name="Bidwell S."/>
            <person name="Rosen B."/>
            <person name="Chan A."/>
            <person name="Zhou S."/>
            <person name="Gentzbittel L."/>
            <person name="Childs K.L."/>
            <person name="Yandell M."/>
            <person name="Gundlach H."/>
            <person name="Mayer K.F."/>
            <person name="Schwartz D.C."/>
            <person name="Town C.D."/>
        </authorList>
    </citation>
    <scope>GENOME REANNOTATION</scope>
    <source>
        <strain evidence="3">A17</strain>
        <strain evidence="5 6">cv. Jemalong A17</strain>
    </source>
</reference>
<accession>I3SB50</accession>
<dbReference type="EMBL" id="PSQE01000003">
    <property type="protein sequence ID" value="RHN65746.1"/>
    <property type="molecule type" value="Genomic_DNA"/>
</dbReference>
<proteinExistence type="evidence at transcript level"/>
<reference evidence="2" key="2">
    <citation type="submission" date="2012-05" db="EMBL/GenBank/DDBJ databases">
        <authorList>
            <person name="Krishnakumar V."/>
            <person name="Cheung F."/>
            <person name="Xiao Y."/>
            <person name="Chan A."/>
            <person name="Moskal W.A."/>
            <person name="Town C.D."/>
        </authorList>
    </citation>
    <scope>NUCLEOTIDE SEQUENCE</scope>
</reference>
<dbReference type="Proteomes" id="UP000002051">
    <property type="component" value="Chromosome 3"/>
</dbReference>
<evidence type="ECO:0000313" key="3">
    <source>
        <dbReference type="EMBL" id="KEH33041.1"/>
    </source>
</evidence>
<evidence type="ECO:0000313" key="4">
    <source>
        <dbReference type="EMBL" id="RHN65746.1"/>
    </source>
</evidence>
<sequence length="122" mass="14291">MLRDMLIVKLMLIVHPVLELKGLSALKENVDGPECRTHSMSLILKIVQLHHALKNEIFHWKKQICNIHFAKLFYSYQSLYFIYFFNFTDLAVRGVHGLGKPKKPVKPTQKSGLGWVIERIWF</sequence>
<protein>
    <submittedName>
        <fullName evidence="3">Nodule Cysteine-Rich (NCR) secreted peptide</fullName>
    </submittedName>
</protein>
<feature type="chain" id="PRO_5014579623" evidence="1">
    <location>
        <begin position="20"/>
        <end position="122"/>
    </location>
</feature>
<dbReference type="EMBL" id="BT137697">
    <property type="protein sequence ID" value="AFK37492.1"/>
    <property type="molecule type" value="mRNA"/>
</dbReference>
<reference evidence="5" key="4">
    <citation type="submission" date="2015-04" db="UniProtKB">
        <authorList>
            <consortium name="EnsemblPlants"/>
        </authorList>
    </citation>
    <scope>IDENTIFICATION</scope>
    <source>
        <strain evidence="5">cv. Jemalong A17</strain>
    </source>
</reference>
<evidence type="ECO:0000313" key="5">
    <source>
        <dbReference type="EnsemblPlants" id="KEH33041"/>
    </source>
</evidence>
<evidence type="ECO:0000313" key="2">
    <source>
        <dbReference type="EMBL" id="AFK37492.1"/>
    </source>
</evidence>
<name>I3SB50_MEDTR</name>
<organism evidence="2">
    <name type="scientific">Medicago truncatula</name>
    <name type="common">Barrel medic</name>
    <name type="synonym">Medicago tribuloides</name>
    <dbReference type="NCBI Taxonomy" id="3880"/>
    <lineage>
        <taxon>Eukaryota</taxon>
        <taxon>Viridiplantae</taxon>
        <taxon>Streptophyta</taxon>
        <taxon>Embryophyta</taxon>
        <taxon>Tracheophyta</taxon>
        <taxon>Spermatophyta</taxon>
        <taxon>Magnoliopsida</taxon>
        <taxon>eudicotyledons</taxon>
        <taxon>Gunneridae</taxon>
        <taxon>Pentapetalae</taxon>
        <taxon>rosids</taxon>
        <taxon>fabids</taxon>
        <taxon>Fabales</taxon>
        <taxon>Fabaceae</taxon>
        <taxon>Papilionoideae</taxon>
        <taxon>50 kb inversion clade</taxon>
        <taxon>NPAAA clade</taxon>
        <taxon>Hologalegina</taxon>
        <taxon>IRL clade</taxon>
        <taxon>Trifolieae</taxon>
        <taxon>Medicago</taxon>
    </lineage>
</organism>
<dbReference type="Proteomes" id="UP000265566">
    <property type="component" value="Chromosome 3"/>
</dbReference>
<dbReference type="EMBL" id="CM001219">
    <property type="protein sequence ID" value="KEH33041.1"/>
    <property type="molecule type" value="Genomic_DNA"/>
</dbReference>
<dbReference type="AlphaFoldDB" id="I3SB50"/>
<gene>
    <name evidence="3" type="ordered locus">MTR_3g016105</name>
    <name evidence="4" type="ORF">MtrunA17_Chr3g0083301</name>
</gene>
<feature type="signal peptide" evidence="1">
    <location>
        <begin position="1"/>
        <end position="19"/>
    </location>
</feature>
<reference evidence="7" key="5">
    <citation type="journal article" date="2018" name="Nat. Plants">
        <title>Whole-genome landscape of Medicago truncatula symbiotic genes.</title>
        <authorList>
            <person name="Pecrix Y."/>
            <person name="Staton S.E."/>
            <person name="Sallet E."/>
            <person name="Lelandais-Briere C."/>
            <person name="Moreau S."/>
            <person name="Carrere S."/>
            <person name="Blein T."/>
            <person name="Jardinaud M.F."/>
            <person name="Latrasse D."/>
            <person name="Zouine M."/>
            <person name="Zahm M."/>
            <person name="Kreplak J."/>
            <person name="Mayjonade B."/>
            <person name="Satge C."/>
            <person name="Perez M."/>
            <person name="Cauet S."/>
            <person name="Marande W."/>
            <person name="Chantry-Darmon C."/>
            <person name="Lopez-Roques C."/>
            <person name="Bouchez O."/>
            <person name="Berard A."/>
            <person name="Debelle F."/>
            <person name="Munos S."/>
            <person name="Bendahmane A."/>
            <person name="Berges H."/>
            <person name="Niebel A."/>
            <person name="Buitink J."/>
            <person name="Frugier F."/>
            <person name="Benhamed M."/>
            <person name="Crespi M."/>
            <person name="Gouzy J."/>
            <person name="Gamas P."/>
        </authorList>
    </citation>
    <scope>NUCLEOTIDE SEQUENCE [LARGE SCALE GENOMIC DNA]</scope>
    <source>
        <strain evidence="7">cv. Jemalong A17</strain>
    </source>
</reference>
<evidence type="ECO:0000313" key="7">
    <source>
        <dbReference type="Proteomes" id="UP000265566"/>
    </source>
</evidence>
<dbReference type="Gramene" id="rna13628">
    <property type="protein sequence ID" value="RHN65746.1"/>
    <property type="gene ID" value="gene13628"/>
</dbReference>
<evidence type="ECO:0000313" key="6">
    <source>
        <dbReference type="Proteomes" id="UP000002051"/>
    </source>
</evidence>
<keyword evidence="1" id="KW-0732">Signal</keyword>